<keyword evidence="2" id="KW-1185">Reference proteome</keyword>
<protein>
    <recommendedName>
        <fullName evidence="3">Helicase XPB/Ssl2 N-terminal domain-containing protein</fullName>
    </recommendedName>
</protein>
<dbReference type="RefSeq" id="WP_374711697.1">
    <property type="nucleotide sequence ID" value="NZ_JBHGXZ010000039.1"/>
</dbReference>
<comment type="caution">
    <text evidence="1">The sequence shown here is derived from an EMBL/GenBank/DDBJ whole genome shotgun (WGS) entry which is preliminary data.</text>
</comment>
<reference evidence="1 2" key="1">
    <citation type="submission" date="2021-03" db="EMBL/GenBank/DDBJ databases">
        <title>Genomic Encyclopedia of Type Strains, Phase IV (KMG-IV): sequencing the most valuable type-strain genomes for metagenomic binning, comparative biology and taxonomic classification.</title>
        <authorList>
            <person name="Goeker M."/>
        </authorList>
    </citation>
    <scope>NUCLEOTIDE SEQUENCE [LARGE SCALE GENOMIC DNA]</scope>
    <source>
        <strain evidence="1 2">DSM 27138</strain>
    </source>
</reference>
<accession>A0ABS4JR92</accession>
<gene>
    <name evidence="1" type="ORF">J2Z79_001449</name>
</gene>
<organism evidence="1 2">
    <name type="scientific">Symbiobacterium terraclitae</name>
    <dbReference type="NCBI Taxonomy" id="557451"/>
    <lineage>
        <taxon>Bacteria</taxon>
        <taxon>Bacillati</taxon>
        <taxon>Bacillota</taxon>
        <taxon>Clostridia</taxon>
        <taxon>Eubacteriales</taxon>
        <taxon>Symbiobacteriaceae</taxon>
        <taxon>Symbiobacterium</taxon>
    </lineage>
</organism>
<dbReference type="Proteomes" id="UP001519289">
    <property type="component" value="Unassembled WGS sequence"/>
</dbReference>
<evidence type="ECO:0008006" key="3">
    <source>
        <dbReference type="Google" id="ProtNLM"/>
    </source>
</evidence>
<evidence type="ECO:0000313" key="2">
    <source>
        <dbReference type="Proteomes" id="UP001519289"/>
    </source>
</evidence>
<evidence type="ECO:0000313" key="1">
    <source>
        <dbReference type="EMBL" id="MBP2018050.1"/>
    </source>
</evidence>
<name>A0ABS4JR92_9FIRM</name>
<dbReference type="EMBL" id="JAGGLG010000009">
    <property type="protein sequence ID" value="MBP2018050.1"/>
    <property type="molecule type" value="Genomic_DNA"/>
</dbReference>
<sequence>MSALEVYLYGRASRAAEALQSELVRVAAEGVHPAAGLTLDPELAGALVRERLVVRLNGRLVPGPGLVWISAGLREELLQVLQPVQERYLKILEAGIPLLQESAAADGSGPWEALEHVVVAGLLIDMGVRRHLIGQGLVRQQPRSCWLWAFEGTTLGRHKFGVRLWHDRELPFGIGQLWYGYSRPHPKFSKADLSALAAVLETGTACDAEANVLRLRARGLIRRDGETHVPAVPVLVCADDRRLWGEIDRLAAEVVREAISPAQTALGVLAKHLPMVPRDSFVQASMRLLMEHVLDAAVDGGLLRPLPVEAPPHYGFWLWREDASRRFTESLGNWMEVGSA</sequence>
<proteinExistence type="predicted"/>